<comment type="similarity">
    <text evidence="6">In the N-terminal section; belongs to the PRA-CH family.</text>
</comment>
<dbReference type="AlphaFoldDB" id="K1JYD0"/>
<dbReference type="GO" id="GO:0004635">
    <property type="term" value="F:phosphoribosyl-AMP cyclohydrolase activity"/>
    <property type="evidence" value="ECO:0007669"/>
    <property type="project" value="UniProtKB-EC"/>
</dbReference>
<evidence type="ECO:0000256" key="3">
    <source>
        <dbReference type="ARBA" id="ARBA00005169"/>
    </source>
</evidence>
<dbReference type="RefSeq" id="WP_005434340.1">
    <property type="nucleotide sequence ID" value="NZ_JH815514.1"/>
</dbReference>
<dbReference type="EC" id="3.6.1.31" evidence="7"/>
<comment type="caution">
    <text evidence="15">The sequence shown here is derived from an EMBL/GenBank/DDBJ whole genome shotgun (WGS) entry which is preliminary data.</text>
</comment>
<evidence type="ECO:0000256" key="11">
    <source>
        <dbReference type="ARBA" id="ARBA00022801"/>
    </source>
</evidence>
<protein>
    <recommendedName>
        <fullName evidence="9">Histidine biosynthesis bifunctional protein HisIE</fullName>
        <ecNumber evidence="8">3.5.4.19</ecNumber>
        <ecNumber evidence="7">3.6.1.31</ecNumber>
    </recommendedName>
</protein>
<accession>K1JYD0</accession>
<evidence type="ECO:0000256" key="6">
    <source>
        <dbReference type="ARBA" id="ARBA00008299"/>
    </source>
</evidence>
<dbReference type="EMBL" id="ADMG01000019">
    <property type="protein sequence ID" value="EKB31628.1"/>
    <property type="molecule type" value="Genomic_DNA"/>
</dbReference>
<keyword evidence="10" id="KW-0028">Amino-acid biosynthesis</keyword>
<comment type="pathway">
    <text evidence="3">Amino-acid biosynthesis; L-histidine biosynthesis; L-histidine from 5-phospho-alpha-D-ribose 1-diphosphate: step 3/9.</text>
</comment>
<evidence type="ECO:0000256" key="12">
    <source>
        <dbReference type="ARBA" id="ARBA00022833"/>
    </source>
</evidence>
<dbReference type="GO" id="GO:0004636">
    <property type="term" value="F:phosphoribosyl-ATP diphosphatase activity"/>
    <property type="evidence" value="ECO:0007669"/>
    <property type="project" value="UniProtKB-EC"/>
</dbReference>
<dbReference type="GO" id="GO:0000105">
    <property type="term" value="P:L-histidine biosynthetic process"/>
    <property type="evidence" value="ECO:0007669"/>
    <property type="project" value="UniProtKB-UniPathway"/>
</dbReference>
<evidence type="ECO:0000256" key="4">
    <source>
        <dbReference type="ARBA" id="ARBA00005204"/>
    </source>
</evidence>
<dbReference type="eggNOG" id="COG0139">
    <property type="taxonomic scope" value="Bacteria"/>
</dbReference>
<evidence type="ECO:0000256" key="7">
    <source>
        <dbReference type="ARBA" id="ARBA00012414"/>
    </source>
</evidence>
<dbReference type="Proteomes" id="UP000005835">
    <property type="component" value="Unassembled WGS sequence"/>
</dbReference>
<dbReference type="UniPathway" id="UPA00031">
    <property type="reaction ID" value="UER00008"/>
</dbReference>
<dbReference type="NCBIfam" id="NF000768">
    <property type="entry name" value="PRK00051.1"/>
    <property type="match status" value="1"/>
</dbReference>
<evidence type="ECO:0000256" key="1">
    <source>
        <dbReference type="ARBA" id="ARBA00000024"/>
    </source>
</evidence>
<dbReference type="STRING" id="742823.HMPREF9465_00786"/>
<keyword evidence="12" id="KW-0862">Zinc</keyword>
<evidence type="ECO:0000256" key="13">
    <source>
        <dbReference type="ARBA" id="ARBA00023102"/>
    </source>
</evidence>
<dbReference type="PANTHER" id="PTHR42945">
    <property type="entry name" value="HISTIDINE BIOSYNTHESIS BIFUNCTIONAL PROTEIN"/>
    <property type="match status" value="1"/>
</dbReference>
<keyword evidence="13" id="KW-0368">Histidine biosynthesis</keyword>
<evidence type="ECO:0000259" key="14">
    <source>
        <dbReference type="Pfam" id="PF01502"/>
    </source>
</evidence>
<dbReference type="HOGENOM" id="CLU_048577_5_0_4"/>
<dbReference type="PATRIC" id="fig|742823.3.peg.789"/>
<sequence>MNWIDEVNFNEEGLVPVIVQDVKTSRVLMLGWANREALESTVATGRGVYFSRSRGQVWCKGESSGNHQVVVGMQLATDGQSVIYRVDPQGGVASHTGHASCYWRELVPGGWRECEPVVRAPEDMYEK</sequence>
<dbReference type="InterPro" id="IPR002496">
    <property type="entry name" value="PRib_AMP_CycHydrolase_dom"/>
</dbReference>
<dbReference type="InterPro" id="IPR038019">
    <property type="entry name" value="PRib_AMP_CycHydrolase_sf"/>
</dbReference>
<evidence type="ECO:0000256" key="10">
    <source>
        <dbReference type="ARBA" id="ARBA00022605"/>
    </source>
</evidence>
<reference evidence="15 16" key="1">
    <citation type="submission" date="2012-05" db="EMBL/GenBank/DDBJ databases">
        <title>The Genome Sequence of Sutterella wadsworthensis 2_1_59BFAA.</title>
        <authorList>
            <consortium name="The Broad Institute Genome Sequencing Platform"/>
            <person name="Earl A."/>
            <person name="Ward D."/>
            <person name="Feldgarden M."/>
            <person name="Gevers D."/>
            <person name="Daigneault M."/>
            <person name="Strauss J."/>
            <person name="Allen-Vercoe E."/>
            <person name="Walker B."/>
            <person name="Young S.K."/>
            <person name="Zeng Q."/>
            <person name="Gargeya S."/>
            <person name="Fitzgerald M."/>
            <person name="Haas B."/>
            <person name="Abouelleil A."/>
            <person name="Alvarado L."/>
            <person name="Arachchi H.M."/>
            <person name="Berlin A.M."/>
            <person name="Chapman S.B."/>
            <person name="Goldberg J."/>
            <person name="Griggs A."/>
            <person name="Gujja S."/>
            <person name="Hansen M."/>
            <person name="Howarth C."/>
            <person name="Imamovic A."/>
            <person name="Larimer J."/>
            <person name="McCowen C."/>
            <person name="Montmayeur A."/>
            <person name="Murphy C."/>
            <person name="Neiman D."/>
            <person name="Pearson M."/>
            <person name="Priest M."/>
            <person name="Roberts A."/>
            <person name="Saif S."/>
            <person name="Shea T."/>
            <person name="Sisk P."/>
            <person name="Sykes S."/>
            <person name="Wortman J."/>
            <person name="Nusbaum C."/>
            <person name="Birren B."/>
        </authorList>
    </citation>
    <scope>NUCLEOTIDE SEQUENCE [LARGE SCALE GENOMIC DNA]</scope>
    <source>
        <strain evidence="15 16">2_1_59BFAA</strain>
    </source>
</reference>
<feature type="domain" description="Phosphoribosyl-AMP cyclohydrolase" evidence="14">
    <location>
        <begin position="29"/>
        <end position="102"/>
    </location>
</feature>
<organism evidence="15 16">
    <name type="scientific">Sutterella wadsworthensis 2_1_59BFAA</name>
    <dbReference type="NCBI Taxonomy" id="742823"/>
    <lineage>
        <taxon>Bacteria</taxon>
        <taxon>Pseudomonadati</taxon>
        <taxon>Pseudomonadota</taxon>
        <taxon>Betaproteobacteria</taxon>
        <taxon>Burkholderiales</taxon>
        <taxon>Sutterellaceae</taxon>
        <taxon>Sutterella</taxon>
    </lineage>
</organism>
<comment type="catalytic activity">
    <reaction evidence="2">
        <text>1-(5-phospho-beta-D-ribosyl)-ATP + H2O = 1-(5-phospho-beta-D-ribosyl)-5'-AMP + diphosphate + H(+)</text>
        <dbReference type="Rhea" id="RHEA:22828"/>
        <dbReference type="ChEBI" id="CHEBI:15377"/>
        <dbReference type="ChEBI" id="CHEBI:15378"/>
        <dbReference type="ChEBI" id="CHEBI:33019"/>
        <dbReference type="ChEBI" id="CHEBI:59457"/>
        <dbReference type="ChEBI" id="CHEBI:73183"/>
        <dbReference type="EC" id="3.6.1.31"/>
    </reaction>
</comment>
<evidence type="ECO:0000313" key="16">
    <source>
        <dbReference type="Proteomes" id="UP000005835"/>
    </source>
</evidence>
<dbReference type="PANTHER" id="PTHR42945:SF1">
    <property type="entry name" value="HISTIDINE BIOSYNTHESIS BIFUNCTIONAL PROTEIN HIS7"/>
    <property type="match status" value="1"/>
</dbReference>
<evidence type="ECO:0000256" key="8">
    <source>
        <dbReference type="ARBA" id="ARBA00012721"/>
    </source>
</evidence>
<dbReference type="Pfam" id="PF01502">
    <property type="entry name" value="PRA-CH"/>
    <property type="match status" value="1"/>
</dbReference>
<dbReference type="SUPFAM" id="SSF141734">
    <property type="entry name" value="HisI-like"/>
    <property type="match status" value="1"/>
</dbReference>
<keyword evidence="11" id="KW-0378">Hydrolase</keyword>
<evidence type="ECO:0000313" key="15">
    <source>
        <dbReference type="EMBL" id="EKB31628.1"/>
    </source>
</evidence>
<dbReference type="Gene3D" id="3.10.20.810">
    <property type="entry name" value="Phosphoribosyl-AMP cyclohydrolase"/>
    <property type="match status" value="1"/>
</dbReference>
<dbReference type="OrthoDB" id="9795769at2"/>
<comment type="similarity">
    <text evidence="5">In the C-terminal section; belongs to the PRA-PH family.</text>
</comment>
<comment type="pathway">
    <text evidence="4">Amino-acid biosynthesis; L-histidine biosynthesis; L-histidine from 5-phospho-alpha-D-ribose 1-diphosphate: step 2/9.</text>
</comment>
<keyword evidence="16" id="KW-1185">Reference proteome</keyword>
<dbReference type="EC" id="3.5.4.19" evidence="8"/>
<name>K1JYD0_9BURK</name>
<evidence type="ECO:0000256" key="2">
    <source>
        <dbReference type="ARBA" id="ARBA00001460"/>
    </source>
</evidence>
<evidence type="ECO:0000256" key="5">
    <source>
        <dbReference type="ARBA" id="ARBA00007731"/>
    </source>
</evidence>
<gene>
    <name evidence="15" type="ORF">HMPREF9465_00786</name>
</gene>
<evidence type="ECO:0000256" key="9">
    <source>
        <dbReference type="ARBA" id="ARBA00017720"/>
    </source>
</evidence>
<proteinExistence type="inferred from homology"/>
<comment type="catalytic activity">
    <reaction evidence="1">
        <text>1-(5-phospho-beta-D-ribosyl)-5'-AMP + H2O = 1-(5-phospho-beta-D-ribosyl)-5-[(5-phospho-beta-D-ribosylamino)methylideneamino]imidazole-4-carboxamide</text>
        <dbReference type="Rhea" id="RHEA:20049"/>
        <dbReference type="ChEBI" id="CHEBI:15377"/>
        <dbReference type="ChEBI" id="CHEBI:58435"/>
        <dbReference type="ChEBI" id="CHEBI:59457"/>
        <dbReference type="EC" id="3.5.4.19"/>
    </reaction>
</comment>
<dbReference type="FunFam" id="3.10.20.810:FF:000001">
    <property type="entry name" value="Histidine biosynthesis bifunctional protein HisIE"/>
    <property type="match status" value="1"/>
</dbReference>